<evidence type="ECO:0000256" key="3">
    <source>
        <dbReference type="ARBA" id="ARBA00023004"/>
    </source>
</evidence>
<dbReference type="InterPro" id="IPR003819">
    <property type="entry name" value="TauD/TfdA-like"/>
</dbReference>
<evidence type="ECO:0000256" key="4">
    <source>
        <dbReference type="SAM" id="MobiDB-lite"/>
    </source>
</evidence>
<dbReference type="InterPro" id="IPR042098">
    <property type="entry name" value="TauD-like_sf"/>
</dbReference>
<dbReference type="EMBL" id="WMBA01000049">
    <property type="protein sequence ID" value="MTD57456.1"/>
    <property type="molecule type" value="Genomic_DNA"/>
</dbReference>
<dbReference type="OrthoDB" id="581608at2"/>
<reference evidence="6 7" key="1">
    <citation type="submission" date="2019-11" db="EMBL/GenBank/DDBJ databases">
        <title>Draft genome of Amycolatopsis RM579.</title>
        <authorList>
            <person name="Duangmal K."/>
            <person name="Mingma R."/>
        </authorList>
    </citation>
    <scope>NUCLEOTIDE SEQUENCE [LARGE SCALE GENOMIC DNA]</scope>
    <source>
        <strain evidence="6 7">RM579</strain>
    </source>
</reference>
<dbReference type="AlphaFoldDB" id="A0A6N7Z8Y9"/>
<keyword evidence="2" id="KW-0560">Oxidoreductase</keyword>
<keyword evidence="6" id="KW-0223">Dioxygenase</keyword>
<organism evidence="6 7">
    <name type="scientific">Amycolatopsis pithecellobii</name>
    <dbReference type="NCBI Taxonomy" id="664692"/>
    <lineage>
        <taxon>Bacteria</taxon>
        <taxon>Bacillati</taxon>
        <taxon>Actinomycetota</taxon>
        <taxon>Actinomycetes</taxon>
        <taxon>Pseudonocardiales</taxon>
        <taxon>Pseudonocardiaceae</taxon>
        <taxon>Amycolatopsis</taxon>
    </lineage>
</organism>
<feature type="domain" description="TauD/TfdA-like" evidence="5">
    <location>
        <begin position="46"/>
        <end position="292"/>
    </location>
</feature>
<dbReference type="GO" id="GO:0051213">
    <property type="term" value="F:dioxygenase activity"/>
    <property type="evidence" value="ECO:0007669"/>
    <property type="project" value="UniProtKB-KW"/>
</dbReference>
<dbReference type="SUPFAM" id="SSF51197">
    <property type="entry name" value="Clavaminate synthase-like"/>
    <property type="match status" value="1"/>
</dbReference>
<keyword evidence="3" id="KW-0408">Iron</keyword>
<gene>
    <name evidence="6" type="ORF">GKO32_26300</name>
</gene>
<dbReference type="PANTHER" id="PTHR10696:SF53">
    <property type="entry name" value="TYROSINE ISONITRILE DESATURASE"/>
    <property type="match status" value="1"/>
</dbReference>
<dbReference type="Pfam" id="PF02668">
    <property type="entry name" value="TauD"/>
    <property type="match status" value="1"/>
</dbReference>
<evidence type="ECO:0000256" key="2">
    <source>
        <dbReference type="ARBA" id="ARBA00023002"/>
    </source>
</evidence>
<dbReference type="PANTHER" id="PTHR10696">
    <property type="entry name" value="GAMMA-BUTYROBETAINE HYDROXYLASE-RELATED"/>
    <property type="match status" value="1"/>
</dbReference>
<name>A0A6N7Z8Y9_9PSEU</name>
<protein>
    <submittedName>
        <fullName evidence="6">TauD/TfdA family dioxygenase</fullName>
    </submittedName>
</protein>
<evidence type="ECO:0000256" key="1">
    <source>
        <dbReference type="ARBA" id="ARBA00001954"/>
    </source>
</evidence>
<accession>A0A6N7Z8Y9</accession>
<dbReference type="InterPro" id="IPR050411">
    <property type="entry name" value="AlphaKG_dependent_hydroxylases"/>
</dbReference>
<dbReference type="Proteomes" id="UP000440096">
    <property type="component" value="Unassembled WGS sequence"/>
</dbReference>
<evidence type="ECO:0000313" key="7">
    <source>
        <dbReference type="Proteomes" id="UP000440096"/>
    </source>
</evidence>
<proteinExistence type="predicted"/>
<keyword evidence="7" id="KW-1185">Reference proteome</keyword>
<evidence type="ECO:0000259" key="5">
    <source>
        <dbReference type="Pfam" id="PF02668"/>
    </source>
</evidence>
<sequence length="295" mass="33457">MARWAAQPFRRSSPERLNRQKGGLTSMTSSTSTVVEAMKHIPLRPFGRVVEAPEGAHIEDVPVETLQRWTEESRVLVLRGFPFLEKEEFADYCRRWGPVLKWDAGEVIDLVVQEKPKNYVFAAGDVPFHWDGAFAEEDIRFFFFQCLDVTPGVGGETVFSDTTAVYRDADDETRERWAQISMTYQTEKVVHYGGEVTERLVARHPGTGVPILRFAEPLSPEKYKNPVFATAHGIDGAEADEFAGTLAERLHRPEYCYHHDWRAGDLVIADNSALVHGRNAFTGPTKRHLQRVQVI</sequence>
<comment type="caution">
    <text evidence="6">The sequence shown here is derived from an EMBL/GenBank/DDBJ whole genome shotgun (WGS) entry which is preliminary data.</text>
</comment>
<comment type="cofactor">
    <cofactor evidence="1">
        <name>Fe(2+)</name>
        <dbReference type="ChEBI" id="CHEBI:29033"/>
    </cofactor>
</comment>
<evidence type="ECO:0000313" key="6">
    <source>
        <dbReference type="EMBL" id="MTD57456.1"/>
    </source>
</evidence>
<dbReference type="Gene3D" id="3.60.130.10">
    <property type="entry name" value="Clavaminate synthase-like"/>
    <property type="match status" value="1"/>
</dbReference>
<feature type="region of interest" description="Disordered" evidence="4">
    <location>
        <begin position="1"/>
        <end position="29"/>
    </location>
</feature>